<keyword evidence="1 4" id="KW-0378">Hydrolase</keyword>
<feature type="domain" description="Peptidase S9 prolyl oligopeptidase catalytic" evidence="3">
    <location>
        <begin position="434"/>
        <end position="640"/>
    </location>
</feature>
<dbReference type="EC" id="3.4.-.-" evidence="4"/>
<evidence type="ECO:0000256" key="1">
    <source>
        <dbReference type="ARBA" id="ARBA00022801"/>
    </source>
</evidence>
<evidence type="ECO:0000259" key="3">
    <source>
        <dbReference type="Pfam" id="PF00326"/>
    </source>
</evidence>
<comment type="caution">
    <text evidence="4">The sequence shown here is derived from an EMBL/GenBank/DDBJ whole genome shotgun (WGS) entry which is preliminary data.</text>
</comment>
<dbReference type="EMBL" id="JBHRTD010000001">
    <property type="protein sequence ID" value="MFC3137020.1"/>
    <property type="molecule type" value="Genomic_DNA"/>
</dbReference>
<keyword evidence="2" id="KW-0732">Signal</keyword>
<dbReference type="RefSeq" id="WP_248937335.1">
    <property type="nucleotide sequence ID" value="NZ_JAKILF010000008.1"/>
</dbReference>
<dbReference type="SUPFAM" id="SSF82171">
    <property type="entry name" value="DPP6 N-terminal domain-like"/>
    <property type="match status" value="1"/>
</dbReference>
<protein>
    <submittedName>
        <fullName evidence="4">Alpha/beta hydrolase family protein</fullName>
        <ecNumber evidence="4">3.4.-.-</ecNumber>
    </submittedName>
</protein>
<dbReference type="SUPFAM" id="SSF53474">
    <property type="entry name" value="alpha/beta-Hydrolases"/>
    <property type="match status" value="1"/>
</dbReference>
<dbReference type="Proteomes" id="UP001595621">
    <property type="component" value="Unassembled WGS sequence"/>
</dbReference>
<accession>A0ABV7GAG3</accession>
<feature type="signal peptide" evidence="2">
    <location>
        <begin position="1"/>
        <end position="20"/>
    </location>
</feature>
<dbReference type="Pfam" id="PF00326">
    <property type="entry name" value="Peptidase_S9"/>
    <property type="match status" value="1"/>
</dbReference>
<reference evidence="5" key="1">
    <citation type="journal article" date="2019" name="Int. J. Syst. Evol. Microbiol.">
        <title>The Global Catalogue of Microorganisms (GCM) 10K type strain sequencing project: providing services to taxonomists for standard genome sequencing and annotation.</title>
        <authorList>
            <consortium name="The Broad Institute Genomics Platform"/>
            <consortium name="The Broad Institute Genome Sequencing Center for Infectious Disease"/>
            <person name="Wu L."/>
            <person name="Ma J."/>
        </authorList>
    </citation>
    <scope>NUCLEOTIDE SEQUENCE [LARGE SCALE GENOMIC DNA]</scope>
    <source>
        <strain evidence="5">KCTC 52277</strain>
    </source>
</reference>
<dbReference type="InterPro" id="IPR001375">
    <property type="entry name" value="Peptidase_S9_cat"/>
</dbReference>
<organism evidence="4 5">
    <name type="scientific">Shewanella submarina</name>
    <dbReference type="NCBI Taxonomy" id="2016376"/>
    <lineage>
        <taxon>Bacteria</taxon>
        <taxon>Pseudomonadati</taxon>
        <taxon>Pseudomonadota</taxon>
        <taxon>Gammaproteobacteria</taxon>
        <taxon>Alteromonadales</taxon>
        <taxon>Shewanellaceae</taxon>
        <taxon>Shewanella</taxon>
    </lineage>
</organism>
<name>A0ABV7GAG3_9GAMM</name>
<evidence type="ECO:0000256" key="2">
    <source>
        <dbReference type="SAM" id="SignalP"/>
    </source>
</evidence>
<sequence length="641" mass="72015">MKFMPLFATLLSTLVLVSHAKAEKVPELPLEAYASLPDMSRPDLSPDGKRLAFIKNMEGTLVLMVFDLEKRTNNPIIRSDNKEVFLDWFSWLNDTNLLIGARDVRRDGAIRYTVTRMQNADLSDGVKLTSALKLKESDKPPQFQDNIISMLPDDDIRVLMQLDLKQTNAPGVYRVNPTTGRYQRVLRGKSQISHWISDRQGNIRMGYGQEDGKAFYRLYSPDTNEWQPFAEYELFSADSISVKGFGKDPDILYFTAIHEGRDALFRQSLKGNNKPELIYADPKFDVQGSLVYSDSTGEVVGFAHSNAQDAVVYWDEDMLKLQRSLAAALPDSNNYVLDTSQDGNRYLVYHTSASEPGIYLLGDRKQGTLDYIGSRYDAINESNYAGKQAIRYKARDGLEIAGYLTVPLSRQDKEKLPTIILPHGGPHARDFANFDYWSELLANRGYLVLQPNFRGSSGYGYEFEMSAMQDWGGAMQDDLQDAANYLVQQGLADPERICIGGGSYGGYAALMAVVKHPETFKCAASFAGVSDLEKLVSRRIRHFTNKDLYRAQFGEDDEKLAAVSPVNAAKQINRPVLLVHGTDDASVFVSQSRDMASALESADKEVTYIELEDGDHHLSHQAHRVETLEAFVEFFDKNLKQ</sequence>
<gene>
    <name evidence="4" type="ORF">ACFOE0_02285</name>
</gene>
<feature type="chain" id="PRO_5046005496" evidence="2">
    <location>
        <begin position="21"/>
        <end position="641"/>
    </location>
</feature>
<evidence type="ECO:0000313" key="4">
    <source>
        <dbReference type="EMBL" id="MFC3137020.1"/>
    </source>
</evidence>
<dbReference type="InterPro" id="IPR029058">
    <property type="entry name" value="AB_hydrolase_fold"/>
</dbReference>
<keyword evidence="5" id="KW-1185">Reference proteome</keyword>
<dbReference type="Gene3D" id="3.40.50.1820">
    <property type="entry name" value="alpha/beta hydrolase"/>
    <property type="match status" value="1"/>
</dbReference>
<dbReference type="PANTHER" id="PTHR42776:SF27">
    <property type="entry name" value="DIPEPTIDYL PEPTIDASE FAMILY MEMBER 6"/>
    <property type="match status" value="1"/>
</dbReference>
<proteinExistence type="predicted"/>
<dbReference type="GO" id="GO:0016787">
    <property type="term" value="F:hydrolase activity"/>
    <property type="evidence" value="ECO:0007669"/>
    <property type="project" value="UniProtKB-KW"/>
</dbReference>
<evidence type="ECO:0000313" key="5">
    <source>
        <dbReference type="Proteomes" id="UP001595621"/>
    </source>
</evidence>
<dbReference type="PANTHER" id="PTHR42776">
    <property type="entry name" value="SERINE PEPTIDASE S9 FAMILY MEMBER"/>
    <property type="match status" value="1"/>
</dbReference>